<name>A0A7R8ZGV2_TIMDO</name>
<feature type="compositionally biased region" description="Polar residues" evidence="1">
    <location>
        <begin position="53"/>
        <end position="66"/>
    </location>
</feature>
<feature type="compositionally biased region" description="Basic and acidic residues" evidence="1">
    <location>
        <begin position="20"/>
        <end position="45"/>
    </location>
</feature>
<protein>
    <submittedName>
        <fullName evidence="2">Uncharacterized protein</fullName>
    </submittedName>
</protein>
<accession>A0A7R8ZGV2</accession>
<organism evidence="2">
    <name type="scientific">Timema douglasi</name>
    <name type="common">Walking stick</name>
    <dbReference type="NCBI Taxonomy" id="61478"/>
    <lineage>
        <taxon>Eukaryota</taxon>
        <taxon>Metazoa</taxon>
        <taxon>Ecdysozoa</taxon>
        <taxon>Arthropoda</taxon>
        <taxon>Hexapoda</taxon>
        <taxon>Insecta</taxon>
        <taxon>Pterygota</taxon>
        <taxon>Neoptera</taxon>
        <taxon>Polyneoptera</taxon>
        <taxon>Phasmatodea</taxon>
        <taxon>Timematodea</taxon>
        <taxon>Timematoidea</taxon>
        <taxon>Timematidae</taxon>
        <taxon>Timema</taxon>
    </lineage>
</organism>
<sequence>MSELEVKQPKEKKKRKSGVKKSDIPEGVKKDPSEVGATDARKDSVSAELASSRKGSSAIEGSSDSKSLLGADIIPAKLEVKSQEQSWYILGRSTTAPGRDVGGGQESVGGGELSAAP</sequence>
<dbReference type="EMBL" id="OA577240">
    <property type="protein sequence ID" value="CAD7205860.1"/>
    <property type="molecule type" value="Genomic_DNA"/>
</dbReference>
<feature type="region of interest" description="Disordered" evidence="1">
    <location>
        <begin position="1"/>
        <end position="68"/>
    </location>
</feature>
<proteinExistence type="predicted"/>
<evidence type="ECO:0000313" key="2">
    <source>
        <dbReference type="EMBL" id="CAD7205860.1"/>
    </source>
</evidence>
<evidence type="ECO:0000256" key="1">
    <source>
        <dbReference type="SAM" id="MobiDB-lite"/>
    </source>
</evidence>
<feature type="compositionally biased region" description="Basic residues" evidence="1">
    <location>
        <begin position="10"/>
        <end position="19"/>
    </location>
</feature>
<reference evidence="2" key="1">
    <citation type="submission" date="2020-11" db="EMBL/GenBank/DDBJ databases">
        <authorList>
            <person name="Tran Van P."/>
        </authorList>
    </citation>
    <scope>NUCLEOTIDE SEQUENCE</scope>
</reference>
<dbReference type="AlphaFoldDB" id="A0A7R8ZGV2"/>
<gene>
    <name evidence="2" type="ORF">TDIB3V08_LOCUS12010</name>
</gene>
<feature type="compositionally biased region" description="Gly residues" evidence="1">
    <location>
        <begin position="100"/>
        <end position="117"/>
    </location>
</feature>
<feature type="region of interest" description="Disordered" evidence="1">
    <location>
        <begin position="93"/>
        <end position="117"/>
    </location>
</feature>